<proteinExistence type="inferred from homology"/>
<evidence type="ECO:0000256" key="10">
    <source>
        <dbReference type="SAM" id="MobiDB-lite"/>
    </source>
</evidence>
<reference evidence="11 12" key="1">
    <citation type="submission" date="2020-08" db="EMBL/GenBank/DDBJ databases">
        <title>Aphidius gifuensis genome sequencing and assembly.</title>
        <authorList>
            <person name="Du Z."/>
        </authorList>
    </citation>
    <scope>NUCLEOTIDE SEQUENCE [LARGE SCALE GENOMIC DNA]</scope>
    <source>
        <strain evidence="11">YNYX2018</strain>
        <tissue evidence="11">Adults</tissue>
    </source>
</reference>
<dbReference type="Proteomes" id="UP000639338">
    <property type="component" value="Unassembled WGS sequence"/>
</dbReference>
<dbReference type="Pfam" id="PF03878">
    <property type="entry name" value="YIF1"/>
    <property type="match status" value="1"/>
</dbReference>
<keyword evidence="7 9" id="KW-0333">Golgi apparatus</keyword>
<evidence type="ECO:0000256" key="6">
    <source>
        <dbReference type="ARBA" id="ARBA00022989"/>
    </source>
</evidence>
<comment type="subcellular location">
    <subcellularLocation>
        <location evidence="9">Endoplasmic reticulum membrane</location>
        <topology evidence="9">Multi-pass membrane protein</topology>
    </subcellularLocation>
    <subcellularLocation>
        <location evidence="9">Golgi apparatus membrane</location>
        <topology evidence="9">Multi-pass membrane protein</topology>
    </subcellularLocation>
</comment>
<comment type="caution">
    <text evidence="11">The sequence shown here is derived from an EMBL/GenBank/DDBJ whole genome shotgun (WGS) entry which is preliminary data.</text>
</comment>
<keyword evidence="12" id="KW-1185">Reference proteome</keyword>
<evidence type="ECO:0000256" key="3">
    <source>
        <dbReference type="ARBA" id="ARBA00022692"/>
    </source>
</evidence>
<feature type="transmembrane region" description="Helical" evidence="9">
    <location>
        <begin position="190"/>
        <end position="209"/>
    </location>
</feature>
<accession>A0A835CQI2</accession>
<feature type="compositionally biased region" description="Polar residues" evidence="10">
    <location>
        <begin position="23"/>
        <end position="33"/>
    </location>
</feature>
<dbReference type="PANTHER" id="PTHR14083:SF0">
    <property type="entry name" value="YIP1D-INTERACTING FACTOR 1, ISOFORM C"/>
    <property type="match status" value="1"/>
</dbReference>
<protein>
    <recommendedName>
        <fullName evidence="9">Protein YIF1</fullName>
    </recommendedName>
</protein>
<feature type="transmembrane region" description="Helical" evidence="9">
    <location>
        <begin position="221"/>
        <end position="243"/>
    </location>
</feature>
<keyword evidence="3 9" id="KW-0812">Transmembrane</keyword>
<feature type="transmembrane region" description="Helical" evidence="9">
    <location>
        <begin position="255"/>
        <end position="275"/>
    </location>
</feature>
<dbReference type="OrthoDB" id="337750at2759"/>
<dbReference type="EMBL" id="JACMRX010000004">
    <property type="protein sequence ID" value="KAF7991804.1"/>
    <property type="molecule type" value="Genomic_DNA"/>
</dbReference>
<dbReference type="GO" id="GO:0005789">
    <property type="term" value="C:endoplasmic reticulum membrane"/>
    <property type="evidence" value="ECO:0007669"/>
    <property type="project" value="UniProtKB-SubCell"/>
</dbReference>
<evidence type="ECO:0000256" key="1">
    <source>
        <dbReference type="ARBA" id="ARBA00009727"/>
    </source>
</evidence>
<evidence type="ECO:0000256" key="9">
    <source>
        <dbReference type="RuleBase" id="RU368073"/>
    </source>
</evidence>
<keyword evidence="2 9" id="KW-0813">Transport</keyword>
<comment type="function">
    <text evidence="9">Has a role in transport between endoplasmic reticulum and Golgi.</text>
</comment>
<dbReference type="GO" id="GO:0015031">
    <property type="term" value="P:protein transport"/>
    <property type="evidence" value="ECO:0007669"/>
    <property type="project" value="UniProtKB-KW"/>
</dbReference>
<name>A0A835CQI2_APHGI</name>
<dbReference type="GO" id="GO:0030134">
    <property type="term" value="C:COPII-coated ER to Golgi transport vesicle"/>
    <property type="evidence" value="ECO:0007669"/>
    <property type="project" value="TreeGrafter"/>
</dbReference>
<gene>
    <name evidence="11" type="ORF">HCN44_010605</name>
</gene>
<dbReference type="GO" id="GO:0000139">
    <property type="term" value="C:Golgi membrane"/>
    <property type="evidence" value="ECO:0007669"/>
    <property type="project" value="UniProtKB-SubCell"/>
</dbReference>
<dbReference type="GO" id="GO:0005793">
    <property type="term" value="C:endoplasmic reticulum-Golgi intermediate compartment"/>
    <property type="evidence" value="ECO:0007669"/>
    <property type="project" value="UniProtKB-UniRule"/>
</dbReference>
<feature type="region of interest" description="Disordered" evidence="10">
    <location>
        <begin position="1"/>
        <end position="35"/>
    </location>
</feature>
<keyword evidence="5 9" id="KW-0653">Protein transport</keyword>
<feature type="transmembrane region" description="Helical" evidence="9">
    <location>
        <begin position="281"/>
        <end position="300"/>
    </location>
</feature>
<evidence type="ECO:0000313" key="12">
    <source>
        <dbReference type="Proteomes" id="UP000639338"/>
    </source>
</evidence>
<keyword evidence="4 9" id="KW-0256">Endoplasmic reticulum</keyword>
<keyword evidence="8 9" id="KW-0472">Membrane</keyword>
<evidence type="ECO:0000256" key="7">
    <source>
        <dbReference type="ARBA" id="ARBA00023034"/>
    </source>
</evidence>
<dbReference type="PANTHER" id="PTHR14083">
    <property type="entry name" value="YIP1 INTERACTING FACTOR HOMOLOG YIF1 PROTEIN"/>
    <property type="match status" value="1"/>
</dbReference>
<dbReference type="InterPro" id="IPR005578">
    <property type="entry name" value="Yif1_fam"/>
</dbReference>
<evidence type="ECO:0000256" key="8">
    <source>
        <dbReference type="ARBA" id="ARBA00023136"/>
    </source>
</evidence>
<organism evidence="11 12">
    <name type="scientific">Aphidius gifuensis</name>
    <name type="common">Parasitoid wasp</name>
    <dbReference type="NCBI Taxonomy" id="684658"/>
    <lineage>
        <taxon>Eukaryota</taxon>
        <taxon>Metazoa</taxon>
        <taxon>Ecdysozoa</taxon>
        <taxon>Arthropoda</taxon>
        <taxon>Hexapoda</taxon>
        <taxon>Insecta</taxon>
        <taxon>Pterygota</taxon>
        <taxon>Neoptera</taxon>
        <taxon>Endopterygota</taxon>
        <taxon>Hymenoptera</taxon>
        <taxon>Apocrita</taxon>
        <taxon>Ichneumonoidea</taxon>
        <taxon>Braconidae</taxon>
        <taxon>Aphidiinae</taxon>
        <taxon>Aphidius</taxon>
    </lineage>
</organism>
<dbReference type="GO" id="GO:0006888">
    <property type="term" value="P:endoplasmic reticulum to Golgi vesicle-mediated transport"/>
    <property type="evidence" value="ECO:0007669"/>
    <property type="project" value="UniProtKB-UniRule"/>
</dbReference>
<dbReference type="AlphaFoldDB" id="A0A835CQI2"/>
<evidence type="ECO:0000256" key="4">
    <source>
        <dbReference type="ARBA" id="ARBA00022824"/>
    </source>
</evidence>
<sequence length="344" mass="39213">MNYNNSGARRGKPKRILDPSANLAPTASSTPQSPYMYNQQMPMNNIPQQQEYGFNMPDPSTQAYGFNPSTIPQQMPMPMPMQQPSMQYNQNEPPRIDTFVPTQFPTQLLAEPIVTNMALKYGDALVDTGKQHLEKYVPVTAIKYYFAVDTDYVFLKLALLFFPFTHTDWSVKYEQDVPLQPRYEKNAPDMYIPTMAFLTYVVMAGLLLGTQERFSPEQLGIVASSALAWSVLELVIHTVTLYTMNLDTSLRTLDLLAYCGYKYVGINAALLLSLLLGRLGYYIVIGYFSISLAFFLIRSLKLRVIPEGHSTYTAIGNKRRLYFILFVAALQSVFMWWLSYHLVE</sequence>
<evidence type="ECO:0000256" key="2">
    <source>
        <dbReference type="ARBA" id="ARBA00022448"/>
    </source>
</evidence>
<evidence type="ECO:0000256" key="5">
    <source>
        <dbReference type="ARBA" id="ARBA00022927"/>
    </source>
</evidence>
<comment type="similarity">
    <text evidence="1 9">Belongs to the YIF1 family.</text>
</comment>
<keyword evidence="6 9" id="KW-1133">Transmembrane helix</keyword>
<feature type="transmembrane region" description="Helical" evidence="9">
    <location>
        <begin position="321"/>
        <end position="339"/>
    </location>
</feature>
<evidence type="ECO:0000313" key="11">
    <source>
        <dbReference type="EMBL" id="KAF7991804.1"/>
    </source>
</evidence>